<feature type="domain" description="PDZ" evidence="2">
    <location>
        <begin position="25"/>
        <end position="103"/>
    </location>
</feature>
<dbReference type="AlphaFoldDB" id="A0A7S0QD80"/>
<dbReference type="InterPro" id="IPR036034">
    <property type="entry name" value="PDZ_sf"/>
</dbReference>
<name>A0A7S0QD80_9CRYP</name>
<feature type="compositionally biased region" description="Basic and acidic residues" evidence="1">
    <location>
        <begin position="161"/>
        <end position="174"/>
    </location>
</feature>
<evidence type="ECO:0000313" key="3">
    <source>
        <dbReference type="EMBL" id="CAD8624800.1"/>
    </source>
</evidence>
<dbReference type="SUPFAM" id="SSF50156">
    <property type="entry name" value="PDZ domain-like"/>
    <property type="match status" value="1"/>
</dbReference>
<sequence>MSSRPTGSLFSLHVRRKEDQQSEQVMVITQNSQRHRLENEDPPCGISAALNVIREGVRVDQILSGGAAWLSGALLPGDVITAIDGSQVTMGRCTPEDVTGLIRGPHGTRLTLEVLPSKPEMARGVRSVSAEIVRCSPVDPAAVLRPVPRERHRRRHRHRLGEREGEREIIKRRK</sequence>
<dbReference type="EMBL" id="HBEZ01004462">
    <property type="protein sequence ID" value="CAD8624800.1"/>
    <property type="molecule type" value="Transcribed_RNA"/>
</dbReference>
<accession>A0A7S0QD80</accession>
<feature type="region of interest" description="Disordered" evidence="1">
    <location>
        <begin position="149"/>
        <end position="174"/>
    </location>
</feature>
<reference evidence="3" key="1">
    <citation type="submission" date="2021-01" db="EMBL/GenBank/DDBJ databases">
        <authorList>
            <person name="Corre E."/>
            <person name="Pelletier E."/>
            <person name="Niang G."/>
            <person name="Scheremetjew M."/>
            <person name="Finn R."/>
            <person name="Kale V."/>
            <person name="Holt S."/>
            <person name="Cochrane G."/>
            <person name="Meng A."/>
            <person name="Brown T."/>
            <person name="Cohen L."/>
        </authorList>
    </citation>
    <scope>NUCLEOTIDE SEQUENCE</scope>
    <source>
        <strain evidence="3">CCAP979/52</strain>
    </source>
</reference>
<proteinExistence type="predicted"/>
<feature type="compositionally biased region" description="Basic residues" evidence="1">
    <location>
        <begin position="150"/>
        <end position="160"/>
    </location>
</feature>
<dbReference type="Gene3D" id="2.30.42.10">
    <property type="match status" value="1"/>
</dbReference>
<feature type="region of interest" description="Disordered" evidence="1">
    <location>
        <begin position="1"/>
        <end position="22"/>
    </location>
</feature>
<organism evidence="3">
    <name type="scientific">Cryptomonas curvata</name>
    <dbReference type="NCBI Taxonomy" id="233186"/>
    <lineage>
        <taxon>Eukaryota</taxon>
        <taxon>Cryptophyceae</taxon>
        <taxon>Cryptomonadales</taxon>
        <taxon>Cryptomonadaceae</taxon>
        <taxon>Cryptomonas</taxon>
    </lineage>
</organism>
<dbReference type="Pfam" id="PF17820">
    <property type="entry name" value="PDZ_6"/>
    <property type="match status" value="1"/>
</dbReference>
<evidence type="ECO:0000256" key="1">
    <source>
        <dbReference type="SAM" id="MobiDB-lite"/>
    </source>
</evidence>
<dbReference type="PROSITE" id="PS50106">
    <property type="entry name" value="PDZ"/>
    <property type="match status" value="1"/>
</dbReference>
<dbReference type="InterPro" id="IPR001478">
    <property type="entry name" value="PDZ"/>
</dbReference>
<gene>
    <name evidence="3" type="ORF">CCUR1050_LOCUS2476</name>
</gene>
<evidence type="ECO:0000259" key="2">
    <source>
        <dbReference type="PROSITE" id="PS50106"/>
    </source>
</evidence>
<dbReference type="SMART" id="SM00228">
    <property type="entry name" value="PDZ"/>
    <property type="match status" value="1"/>
</dbReference>
<protein>
    <recommendedName>
        <fullName evidence="2">PDZ domain-containing protein</fullName>
    </recommendedName>
</protein>
<dbReference type="InterPro" id="IPR041489">
    <property type="entry name" value="PDZ_6"/>
</dbReference>